<dbReference type="GO" id="GO:0016853">
    <property type="term" value="F:isomerase activity"/>
    <property type="evidence" value="ECO:0007669"/>
    <property type="project" value="UniProtKB-KW"/>
</dbReference>
<feature type="region of interest" description="Disordered" evidence="7">
    <location>
        <begin position="66"/>
        <end position="127"/>
    </location>
</feature>
<dbReference type="PANTHER" id="PTHR21600:SF83">
    <property type="entry name" value="PSEUDOURIDYLATE SYNTHASE RPUSD4, MITOCHONDRIAL"/>
    <property type="match status" value="1"/>
</dbReference>
<dbReference type="EMBL" id="CP132508">
    <property type="protein sequence ID" value="WPD18747.1"/>
    <property type="molecule type" value="Genomic_DNA"/>
</dbReference>
<evidence type="ECO:0000256" key="7">
    <source>
        <dbReference type="SAM" id="MobiDB-lite"/>
    </source>
</evidence>
<dbReference type="PROSITE" id="PS50889">
    <property type="entry name" value="S4"/>
    <property type="match status" value="1"/>
</dbReference>
<accession>A0ABZ0QMN8</accession>
<dbReference type="InterPro" id="IPR020103">
    <property type="entry name" value="PsdUridine_synth_cat_dom_sf"/>
</dbReference>
<evidence type="ECO:0000256" key="5">
    <source>
        <dbReference type="ARBA" id="ARBA00033164"/>
    </source>
</evidence>
<organism evidence="9 10">
    <name type="scientific">Thermaerobacter composti</name>
    <dbReference type="NCBI Taxonomy" id="554949"/>
    <lineage>
        <taxon>Bacteria</taxon>
        <taxon>Bacillati</taxon>
        <taxon>Bacillota</taxon>
        <taxon>Clostridia</taxon>
        <taxon>Eubacteriales</taxon>
        <taxon>Clostridiales Family XVII. Incertae Sedis</taxon>
        <taxon>Thermaerobacter</taxon>
    </lineage>
</organism>
<keyword evidence="10" id="KW-1185">Reference proteome</keyword>
<feature type="compositionally biased region" description="Low complexity" evidence="7">
    <location>
        <begin position="297"/>
        <end position="307"/>
    </location>
</feature>
<feature type="domain" description="Pseudouridine synthase RsuA/RluA-like" evidence="8">
    <location>
        <begin position="134"/>
        <end position="239"/>
    </location>
</feature>
<evidence type="ECO:0000313" key="10">
    <source>
        <dbReference type="Proteomes" id="UP001304683"/>
    </source>
</evidence>
<dbReference type="CDD" id="cd02869">
    <property type="entry name" value="PseudoU_synth_RluA_like"/>
    <property type="match status" value="1"/>
</dbReference>
<keyword evidence="3 9" id="KW-0413">Isomerase</keyword>
<evidence type="ECO:0000256" key="1">
    <source>
        <dbReference type="ARBA" id="ARBA00000073"/>
    </source>
</evidence>
<dbReference type="Gene3D" id="3.30.2350.10">
    <property type="entry name" value="Pseudouridine synthase"/>
    <property type="match status" value="2"/>
</dbReference>
<feature type="compositionally biased region" description="Basic and acidic residues" evidence="7">
    <location>
        <begin position="317"/>
        <end position="327"/>
    </location>
</feature>
<gene>
    <name evidence="9" type="ORF">Q5761_10330</name>
</gene>
<evidence type="ECO:0000256" key="4">
    <source>
        <dbReference type="ARBA" id="ARBA00031870"/>
    </source>
</evidence>
<proteinExistence type="inferred from homology"/>
<comment type="catalytic activity">
    <reaction evidence="1">
        <text>a uridine in RNA = a pseudouridine in RNA</text>
        <dbReference type="Rhea" id="RHEA:48348"/>
        <dbReference type="Rhea" id="RHEA-COMP:12068"/>
        <dbReference type="Rhea" id="RHEA-COMP:12069"/>
        <dbReference type="ChEBI" id="CHEBI:65314"/>
        <dbReference type="ChEBI" id="CHEBI:65315"/>
    </reaction>
</comment>
<reference evidence="9 10" key="1">
    <citation type="submission" date="2023-08" db="EMBL/GenBank/DDBJ databases">
        <title>Genome sequence of Thermaerobacter compostii strain Ins1, a spore-forming filamentous bacterium isolated from a deep geothermal reservoir.</title>
        <authorList>
            <person name="Bregnard D."/>
            <person name="Gonzalez D."/>
            <person name="Junier P."/>
        </authorList>
    </citation>
    <scope>NUCLEOTIDE SEQUENCE [LARGE SCALE GENOMIC DNA]</scope>
    <source>
        <strain evidence="9 10">Ins1</strain>
    </source>
</reference>
<feature type="region of interest" description="Disordered" evidence="7">
    <location>
        <begin position="248"/>
        <end position="340"/>
    </location>
</feature>
<dbReference type="RefSeq" id="WP_318750542.1">
    <property type="nucleotide sequence ID" value="NZ_CP132508.1"/>
</dbReference>
<dbReference type="InterPro" id="IPR036986">
    <property type="entry name" value="S4_RNA-bd_sf"/>
</dbReference>
<evidence type="ECO:0000256" key="3">
    <source>
        <dbReference type="ARBA" id="ARBA00023235"/>
    </source>
</evidence>
<protein>
    <recommendedName>
        <fullName evidence="4">RNA pseudouridylate synthase</fullName>
    </recommendedName>
    <alternativeName>
        <fullName evidence="5">RNA-uridine isomerase</fullName>
    </alternativeName>
</protein>
<evidence type="ECO:0000256" key="2">
    <source>
        <dbReference type="ARBA" id="ARBA00010876"/>
    </source>
</evidence>
<dbReference type="SUPFAM" id="SSF55120">
    <property type="entry name" value="Pseudouridine synthase"/>
    <property type="match status" value="1"/>
</dbReference>
<evidence type="ECO:0000256" key="6">
    <source>
        <dbReference type="PROSITE-ProRule" id="PRU00182"/>
    </source>
</evidence>
<dbReference type="InterPro" id="IPR050188">
    <property type="entry name" value="RluA_PseudoU_synthase"/>
</dbReference>
<dbReference type="CDD" id="cd00165">
    <property type="entry name" value="S4"/>
    <property type="match status" value="1"/>
</dbReference>
<name>A0ABZ0QMN8_9FIRM</name>
<dbReference type="Gene3D" id="3.10.290.10">
    <property type="entry name" value="RNA-binding S4 domain"/>
    <property type="match status" value="1"/>
</dbReference>
<dbReference type="PANTHER" id="PTHR21600">
    <property type="entry name" value="MITOCHONDRIAL RNA PSEUDOURIDINE SYNTHASE"/>
    <property type="match status" value="1"/>
</dbReference>
<evidence type="ECO:0000313" key="9">
    <source>
        <dbReference type="EMBL" id="WPD18747.1"/>
    </source>
</evidence>
<keyword evidence="6" id="KW-0694">RNA-binding</keyword>
<dbReference type="Pfam" id="PF00849">
    <property type="entry name" value="PseudoU_synth_2"/>
    <property type="match status" value="1"/>
</dbReference>
<dbReference type="InterPro" id="IPR006145">
    <property type="entry name" value="PsdUridine_synth_RsuA/RluA"/>
</dbReference>
<dbReference type="Proteomes" id="UP001304683">
    <property type="component" value="Chromosome"/>
</dbReference>
<sequence length="441" mass="46921">MRVRYVVTTADEGQRLHRLARRWLRDVPLSAVFRLLRQGRITVNGRRAPHNAVVRAGDVIEAELDAIPSPSRPPVASPRVPRGRPDPPEAGSMAPSRQAGPPRRPDAPSIARPGRLGPGPAGDRTPAIVYEDPDILVVHKPAGLLTHGADHARRQEPTLVDWVREELARRGALPQGSLFQPSPAHRLDRNTSGLVAFGKTRRGAARLAAWLRSRQAVKEYVAVVSGRPPEGLVHHRLRRDRLRRLTLALEPSPRPGAAGTAPPQAAAPRAAAPRAGSADGGPGPGAWDAHRADHGGRSAAGRWAGAPAGSGGAEGGRGARPDGDAGHDAGAQEAALRDAETREASLRVRVLDSRHGFSLCRIQLLTGRSHQIRAQLAATGHPLAGDAKYGGPRVEGLHRPALHGYRLVLPNGVDVVAPLPADLTRLCRRLGLSLRGIRTEG</sequence>
<comment type="similarity">
    <text evidence="2">Belongs to the pseudouridine synthase RluA family.</text>
</comment>
<evidence type="ECO:0000259" key="8">
    <source>
        <dbReference type="Pfam" id="PF00849"/>
    </source>
</evidence>
<feature type="compositionally biased region" description="Low complexity" evidence="7">
    <location>
        <begin position="248"/>
        <end position="277"/>
    </location>
</feature>